<sequence>MARRMLPLLLVLALCLPPRAARAAEWTMPEDVDAAALTDGTGGVLLCGSGEEQARQVAGLARLPALLTLARAFDAGALDGAAALRVSERAAGIGGPTAFLESGEQMAADELMKAAVMISAGDAIVTLGEGAFGSEAAFVEAVNDTLAGLGIGRTVTDALGTGLALSARELAVLGAAAAQSGTFLRYSALYYERLAHADGRQTDLVSANQLVRSYAGCVGLLTGSSAEDGYCGVFAAVRSGTAFIAVVIGADDPAARTAAASALLDYGFASYRVETLLRAGDAVVEDASVQDGAARTVDLVVRGDVSLLLPRADAAPQAAAEAPQPLCAPLSADTAVGTVRFFDAAGALVAEAPLYPAADVPAFALTDILRAIVRSFFGLPAGL</sequence>
<dbReference type="Gene3D" id="2.60.410.10">
    <property type="entry name" value="D-Ala-D-Ala carboxypeptidase, C-terminal domain"/>
    <property type="match status" value="1"/>
</dbReference>
<dbReference type="InterPro" id="IPR015956">
    <property type="entry name" value="Peniciliin-bd_prot_C_sf"/>
</dbReference>
<evidence type="ECO:0000313" key="4">
    <source>
        <dbReference type="EMBL" id="HIU94336.1"/>
    </source>
</evidence>
<dbReference type="InterPro" id="IPR012338">
    <property type="entry name" value="Beta-lactam/transpept-like"/>
</dbReference>
<reference evidence="4" key="1">
    <citation type="submission" date="2020-10" db="EMBL/GenBank/DDBJ databases">
        <authorList>
            <person name="Gilroy R."/>
        </authorList>
    </citation>
    <scope>NUCLEOTIDE SEQUENCE</scope>
    <source>
        <strain evidence="4">ChiGjej2B2-16831</strain>
    </source>
</reference>
<dbReference type="SUPFAM" id="SSF56601">
    <property type="entry name" value="beta-lactamase/transpeptidase-like"/>
    <property type="match status" value="1"/>
</dbReference>
<keyword evidence="4" id="KW-0378">Hydrolase</keyword>
<keyword evidence="2" id="KW-0732">Signal</keyword>
<dbReference type="SUPFAM" id="SSF69189">
    <property type="entry name" value="Penicillin-binding protein associated domain"/>
    <property type="match status" value="1"/>
</dbReference>
<dbReference type="SMART" id="SM00936">
    <property type="entry name" value="PBP5_C"/>
    <property type="match status" value="1"/>
</dbReference>
<dbReference type="Pfam" id="PF00768">
    <property type="entry name" value="Peptidase_S11"/>
    <property type="match status" value="1"/>
</dbReference>
<dbReference type="Pfam" id="PF07943">
    <property type="entry name" value="PBP5_C"/>
    <property type="match status" value="1"/>
</dbReference>
<feature type="domain" description="Peptidase S11 D-Ala-D-Ala carboxypeptidase A C-terminal" evidence="3">
    <location>
        <begin position="271"/>
        <end position="362"/>
    </location>
</feature>
<dbReference type="InterPro" id="IPR001967">
    <property type="entry name" value="Peptidase_S11_N"/>
</dbReference>
<dbReference type="InterPro" id="IPR012907">
    <property type="entry name" value="Peptidase_S11_C"/>
</dbReference>
<dbReference type="Gene3D" id="3.40.710.10">
    <property type="entry name" value="DD-peptidase/beta-lactamase superfamily"/>
    <property type="match status" value="1"/>
</dbReference>
<evidence type="ECO:0000256" key="1">
    <source>
        <dbReference type="ARBA" id="ARBA00003217"/>
    </source>
</evidence>
<comment type="caution">
    <text evidence="4">The sequence shown here is derived from an EMBL/GenBank/DDBJ whole genome shotgun (WGS) entry which is preliminary data.</text>
</comment>
<comment type="function">
    <text evidence="1">Removes C-terminal D-alanyl residues from sugar-peptide cell wall precursors.</text>
</comment>
<dbReference type="InterPro" id="IPR037167">
    <property type="entry name" value="Peptidase_S11_C_sf"/>
</dbReference>
<name>A0A9D1N477_9FIRM</name>
<feature type="chain" id="PRO_5039679741" evidence="2">
    <location>
        <begin position="24"/>
        <end position="383"/>
    </location>
</feature>
<organism evidence="4 5">
    <name type="scientific">Candidatus Aphodomorpha intestinavium</name>
    <dbReference type="NCBI Taxonomy" id="2840672"/>
    <lineage>
        <taxon>Bacteria</taxon>
        <taxon>Bacillati</taxon>
        <taxon>Bacillota</taxon>
        <taxon>Clostridia</taxon>
        <taxon>Eubacteriales</taxon>
        <taxon>Candidatus Aphodomorpha</taxon>
    </lineage>
</organism>
<dbReference type="AlphaFoldDB" id="A0A9D1N477"/>
<gene>
    <name evidence="4" type="ORF">IAD24_04180</name>
</gene>
<evidence type="ECO:0000259" key="3">
    <source>
        <dbReference type="SMART" id="SM00936"/>
    </source>
</evidence>
<dbReference type="GO" id="GO:0009002">
    <property type="term" value="F:serine-type D-Ala-D-Ala carboxypeptidase activity"/>
    <property type="evidence" value="ECO:0007669"/>
    <property type="project" value="InterPro"/>
</dbReference>
<evidence type="ECO:0000256" key="2">
    <source>
        <dbReference type="SAM" id="SignalP"/>
    </source>
</evidence>
<evidence type="ECO:0000313" key="5">
    <source>
        <dbReference type="Proteomes" id="UP000824128"/>
    </source>
</evidence>
<proteinExistence type="predicted"/>
<protein>
    <submittedName>
        <fullName evidence="4">D-alanyl-D-alanine carboxypeptidase</fullName>
    </submittedName>
</protein>
<feature type="signal peptide" evidence="2">
    <location>
        <begin position="1"/>
        <end position="23"/>
    </location>
</feature>
<dbReference type="EMBL" id="DVNZ01000133">
    <property type="protein sequence ID" value="HIU94336.1"/>
    <property type="molecule type" value="Genomic_DNA"/>
</dbReference>
<keyword evidence="4" id="KW-0121">Carboxypeptidase</keyword>
<accession>A0A9D1N477</accession>
<dbReference type="Proteomes" id="UP000824128">
    <property type="component" value="Unassembled WGS sequence"/>
</dbReference>
<keyword evidence="4" id="KW-0645">Protease</keyword>
<reference evidence="4" key="2">
    <citation type="journal article" date="2021" name="PeerJ">
        <title>Extensive microbial diversity within the chicken gut microbiome revealed by metagenomics and culture.</title>
        <authorList>
            <person name="Gilroy R."/>
            <person name="Ravi A."/>
            <person name="Getino M."/>
            <person name="Pursley I."/>
            <person name="Horton D.L."/>
            <person name="Alikhan N.F."/>
            <person name="Baker D."/>
            <person name="Gharbi K."/>
            <person name="Hall N."/>
            <person name="Watson M."/>
            <person name="Adriaenssens E.M."/>
            <person name="Foster-Nyarko E."/>
            <person name="Jarju S."/>
            <person name="Secka A."/>
            <person name="Antonio M."/>
            <person name="Oren A."/>
            <person name="Chaudhuri R.R."/>
            <person name="La Ragione R."/>
            <person name="Hildebrand F."/>
            <person name="Pallen M.J."/>
        </authorList>
    </citation>
    <scope>NUCLEOTIDE SEQUENCE</scope>
    <source>
        <strain evidence="4">ChiGjej2B2-16831</strain>
    </source>
</reference>
<dbReference type="GO" id="GO:0006508">
    <property type="term" value="P:proteolysis"/>
    <property type="evidence" value="ECO:0007669"/>
    <property type="project" value="InterPro"/>
</dbReference>